<keyword evidence="1" id="KW-0812">Transmembrane</keyword>
<evidence type="ECO:0000313" key="3">
    <source>
        <dbReference type="Proteomes" id="UP000092018"/>
    </source>
</evidence>
<dbReference type="Proteomes" id="UP000092018">
    <property type="component" value="Chromosome 2"/>
</dbReference>
<dbReference type="AlphaFoldDB" id="A0AAN0XXZ1"/>
<protein>
    <submittedName>
        <fullName evidence="2">Uncharacterized protein</fullName>
    </submittedName>
</protein>
<dbReference type="EMBL" id="CP016178">
    <property type="protein sequence ID" value="ANO34663.1"/>
    <property type="molecule type" value="Genomic_DNA"/>
</dbReference>
<proteinExistence type="predicted"/>
<evidence type="ECO:0000256" key="1">
    <source>
        <dbReference type="SAM" id="Phobius"/>
    </source>
</evidence>
<feature type="transmembrane region" description="Helical" evidence="1">
    <location>
        <begin position="60"/>
        <end position="76"/>
    </location>
</feature>
<name>A0AAN0XXZ1_9VIBR</name>
<reference evidence="2 3" key="1">
    <citation type="submission" date="2016-06" db="EMBL/GenBank/DDBJ databases">
        <title>Adaptive Radiation by Waves of Gene Transfer Leads to Fine-Scale Resource Partitioning in Marine Microbes.</title>
        <authorList>
            <person name="Hehemann J.-H."/>
            <person name="Arevalo P."/>
            <person name="Datta M.S."/>
            <person name="Yu X."/>
            <person name="Corzett C."/>
            <person name="Henschel A."/>
            <person name="Preheim S.P."/>
            <person name="Timberlake S."/>
            <person name="Alm E.J."/>
            <person name="Polz M.F."/>
        </authorList>
    </citation>
    <scope>NUCLEOTIDE SEQUENCE [LARGE SCALE GENOMIC DNA]</scope>
    <source>
        <strain evidence="2 3">FF50</strain>
    </source>
</reference>
<dbReference type="KEGG" id="vbr:A6E01_15830"/>
<sequence>MSKTEKIKESSETVAVSNYLVLGGVMKNRKFGQVMSFSRLFSFISFLSATLAWILSIYAVFAISVTSLVVSAALYIRDKQA</sequence>
<feature type="transmembrane region" description="Helical" evidence="1">
    <location>
        <begin position="36"/>
        <end position="54"/>
    </location>
</feature>
<organism evidence="2 3">
    <name type="scientific">Vibrio breoganii</name>
    <dbReference type="NCBI Taxonomy" id="553239"/>
    <lineage>
        <taxon>Bacteria</taxon>
        <taxon>Pseudomonadati</taxon>
        <taxon>Pseudomonadota</taxon>
        <taxon>Gammaproteobacteria</taxon>
        <taxon>Vibrionales</taxon>
        <taxon>Vibrionaceae</taxon>
        <taxon>Vibrio</taxon>
    </lineage>
</organism>
<evidence type="ECO:0000313" key="2">
    <source>
        <dbReference type="EMBL" id="ANO34663.1"/>
    </source>
</evidence>
<keyword evidence="1" id="KW-1133">Transmembrane helix</keyword>
<keyword evidence="1" id="KW-0472">Membrane</keyword>
<accession>A0AAN0XXZ1</accession>
<gene>
    <name evidence="2" type="ORF">A6E01_15830</name>
</gene>